<proteinExistence type="predicted"/>
<evidence type="ECO:0000313" key="1">
    <source>
        <dbReference type="EMBL" id="EAZ93750.1"/>
    </source>
</evidence>
<gene>
    <name evidence="1" type="ORF">CY0110_18182</name>
</gene>
<dbReference type="EMBL" id="AAXW01000002">
    <property type="protein sequence ID" value="EAZ93750.1"/>
    <property type="molecule type" value="Genomic_DNA"/>
</dbReference>
<comment type="caution">
    <text evidence="1">The sequence shown here is derived from an EMBL/GenBank/DDBJ whole genome shotgun (WGS) entry which is preliminary data.</text>
</comment>
<dbReference type="AlphaFoldDB" id="A3IIW8"/>
<keyword evidence="2" id="KW-1185">Reference proteome</keyword>
<reference evidence="1 2" key="1">
    <citation type="submission" date="2007-03" db="EMBL/GenBank/DDBJ databases">
        <authorList>
            <person name="Stal L."/>
            <person name="Ferriera S."/>
            <person name="Johnson J."/>
            <person name="Kravitz S."/>
            <person name="Beeson K."/>
            <person name="Sutton G."/>
            <person name="Rogers Y.-H."/>
            <person name="Friedman R."/>
            <person name="Frazier M."/>
            <person name="Venter J.C."/>
        </authorList>
    </citation>
    <scope>NUCLEOTIDE SEQUENCE [LARGE SCALE GENOMIC DNA]</scope>
    <source>
        <strain evidence="1 2">CCY0110</strain>
    </source>
</reference>
<sequence>MNSLENVVYLLIYQKNLSKSLIMIQKSPSLKEIRRKTDFYYKSVFLKIGCDHLNFIYLTKKL</sequence>
<dbReference type="Proteomes" id="UP000003781">
    <property type="component" value="Unassembled WGS sequence"/>
</dbReference>
<evidence type="ECO:0000313" key="2">
    <source>
        <dbReference type="Proteomes" id="UP000003781"/>
    </source>
</evidence>
<accession>A3IIW8</accession>
<organism evidence="1 2">
    <name type="scientific">Crocosphaera chwakensis CCY0110</name>
    <dbReference type="NCBI Taxonomy" id="391612"/>
    <lineage>
        <taxon>Bacteria</taxon>
        <taxon>Bacillati</taxon>
        <taxon>Cyanobacteriota</taxon>
        <taxon>Cyanophyceae</taxon>
        <taxon>Oscillatoriophycideae</taxon>
        <taxon>Chroococcales</taxon>
        <taxon>Aphanothecaceae</taxon>
        <taxon>Crocosphaera</taxon>
        <taxon>Crocosphaera chwakensis</taxon>
    </lineage>
</organism>
<name>A3IIW8_9CHRO</name>
<protein>
    <submittedName>
        <fullName evidence="1">Uncharacterized protein</fullName>
    </submittedName>
</protein>